<dbReference type="AlphaFoldDB" id="A0AA41U2A3"/>
<dbReference type="EMBL" id="JAKFHA010000025">
    <property type="protein sequence ID" value="MCF2531583.1"/>
    <property type="molecule type" value="Genomic_DNA"/>
</dbReference>
<dbReference type="Pfam" id="PF00583">
    <property type="entry name" value="Acetyltransf_1"/>
    <property type="match status" value="1"/>
</dbReference>
<protein>
    <submittedName>
        <fullName evidence="4">GNAT family N-acetyltransferase</fullName>
    </submittedName>
</protein>
<dbReference type="InterPro" id="IPR016181">
    <property type="entry name" value="Acyl_CoA_acyltransferase"/>
</dbReference>
<dbReference type="Proteomes" id="UP001165378">
    <property type="component" value="Unassembled WGS sequence"/>
</dbReference>
<accession>A0AA41U2A3</accession>
<dbReference type="InterPro" id="IPR000182">
    <property type="entry name" value="GNAT_dom"/>
</dbReference>
<dbReference type="PROSITE" id="PS51186">
    <property type="entry name" value="GNAT"/>
    <property type="match status" value="1"/>
</dbReference>
<keyword evidence="5" id="KW-1185">Reference proteome</keyword>
<name>A0AA41U2A3_9ACTN</name>
<keyword evidence="1" id="KW-0808">Transferase</keyword>
<keyword evidence="2" id="KW-0012">Acyltransferase</keyword>
<dbReference type="PANTHER" id="PTHR43877:SF2">
    <property type="entry name" value="AMINOALKYLPHOSPHONATE N-ACETYLTRANSFERASE-RELATED"/>
    <property type="match status" value="1"/>
</dbReference>
<evidence type="ECO:0000313" key="4">
    <source>
        <dbReference type="EMBL" id="MCF2531583.1"/>
    </source>
</evidence>
<sequence>MSPLAAEELADAAPALAALLAATVDAGASVGFLAPLDPAAAEEWWRGRHIVLATTASMWVARDADERIVGTIQLHHGGQMPNGRHRGEIAKLMVHPGTRGGGLGRRLLETAETEARRRGLAVLILDTETGSPAEKMYASAGWTHCGVIPDFAQDASGMLQSTTLFAKRLDGTRLGSGGRPALG</sequence>
<evidence type="ECO:0000256" key="1">
    <source>
        <dbReference type="ARBA" id="ARBA00022679"/>
    </source>
</evidence>
<proteinExistence type="predicted"/>
<feature type="domain" description="N-acetyltransferase" evidence="3">
    <location>
        <begin position="1"/>
        <end position="170"/>
    </location>
</feature>
<organism evidence="4 5">
    <name type="scientific">Yinghuangia soli</name>
    <dbReference type="NCBI Taxonomy" id="2908204"/>
    <lineage>
        <taxon>Bacteria</taxon>
        <taxon>Bacillati</taxon>
        <taxon>Actinomycetota</taxon>
        <taxon>Actinomycetes</taxon>
        <taxon>Kitasatosporales</taxon>
        <taxon>Streptomycetaceae</taxon>
        <taxon>Yinghuangia</taxon>
    </lineage>
</organism>
<evidence type="ECO:0000256" key="2">
    <source>
        <dbReference type="ARBA" id="ARBA00023315"/>
    </source>
</evidence>
<gene>
    <name evidence="4" type="ORF">LZ495_30810</name>
</gene>
<dbReference type="InterPro" id="IPR050832">
    <property type="entry name" value="Bact_Acetyltransf"/>
</dbReference>
<reference evidence="4" key="1">
    <citation type="submission" date="2022-01" db="EMBL/GenBank/DDBJ databases">
        <title>Genome-Based Taxonomic Classification of the Phylum Actinobacteria.</title>
        <authorList>
            <person name="Gao Y."/>
        </authorList>
    </citation>
    <scope>NUCLEOTIDE SEQUENCE</scope>
    <source>
        <strain evidence="4">KLBMP 8922</strain>
    </source>
</reference>
<dbReference type="PANTHER" id="PTHR43877">
    <property type="entry name" value="AMINOALKYLPHOSPHONATE N-ACETYLTRANSFERASE-RELATED-RELATED"/>
    <property type="match status" value="1"/>
</dbReference>
<dbReference type="Gene3D" id="3.40.630.30">
    <property type="match status" value="1"/>
</dbReference>
<evidence type="ECO:0000259" key="3">
    <source>
        <dbReference type="PROSITE" id="PS51186"/>
    </source>
</evidence>
<dbReference type="SUPFAM" id="SSF55729">
    <property type="entry name" value="Acyl-CoA N-acyltransferases (Nat)"/>
    <property type="match status" value="1"/>
</dbReference>
<comment type="caution">
    <text evidence="4">The sequence shown here is derived from an EMBL/GenBank/DDBJ whole genome shotgun (WGS) entry which is preliminary data.</text>
</comment>
<evidence type="ECO:0000313" key="5">
    <source>
        <dbReference type="Proteomes" id="UP001165378"/>
    </source>
</evidence>
<dbReference type="GO" id="GO:0016747">
    <property type="term" value="F:acyltransferase activity, transferring groups other than amino-acyl groups"/>
    <property type="evidence" value="ECO:0007669"/>
    <property type="project" value="InterPro"/>
</dbReference>